<dbReference type="KEGG" id="sroi:IAG44_14290"/>
<dbReference type="EMBL" id="CP060828">
    <property type="protein sequence ID" value="QNP70494.1"/>
    <property type="molecule type" value="Genomic_DNA"/>
</dbReference>
<accession>A0A7H0ICH8</accession>
<dbReference type="RefSeq" id="WP_187747505.1">
    <property type="nucleotide sequence ID" value="NZ_CP060828.1"/>
</dbReference>
<feature type="region of interest" description="Disordered" evidence="1">
    <location>
        <begin position="21"/>
        <end position="43"/>
    </location>
</feature>
<sequence>MRARLWNALPVPWIAPWSGERGRSAHVTRQSDERGRERLGFTDEEHSDRRDGMLWVRMAATPGRGRPDFAGLHPLRQRQAMTHLLCQVCGGPTVGSREDERHLFLARSTGTRLFSEGETTAVPPVHESCALQSLRHCPHLRKGWTAALVGWAPAWGAAGTLYHPDSLEPVSRDLCQVPYDKDRLLRWLVAAREVVSLHEIERIDLARLEGEQNPTRERNS</sequence>
<evidence type="ECO:0000313" key="3">
    <source>
        <dbReference type="Proteomes" id="UP000516052"/>
    </source>
</evidence>
<organism evidence="2 3">
    <name type="scientific">Streptomyces roseirectus</name>
    <dbReference type="NCBI Taxonomy" id="2768066"/>
    <lineage>
        <taxon>Bacteria</taxon>
        <taxon>Bacillati</taxon>
        <taxon>Actinomycetota</taxon>
        <taxon>Actinomycetes</taxon>
        <taxon>Kitasatosporales</taxon>
        <taxon>Streptomycetaceae</taxon>
        <taxon>Streptomyces</taxon>
    </lineage>
</organism>
<gene>
    <name evidence="2" type="ORF">IAG44_14290</name>
</gene>
<name>A0A7H0ICH8_9ACTN</name>
<feature type="compositionally biased region" description="Basic and acidic residues" evidence="1">
    <location>
        <begin position="29"/>
        <end position="43"/>
    </location>
</feature>
<reference evidence="2 3" key="1">
    <citation type="submission" date="2020-08" db="EMBL/GenBank/DDBJ databases">
        <title>A novel species.</title>
        <authorList>
            <person name="Gao J."/>
        </authorList>
    </citation>
    <scope>NUCLEOTIDE SEQUENCE [LARGE SCALE GENOMIC DNA]</scope>
    <source>
        <strain evidence="2 3">CRXT-G-22</strain>
    </source>
</reference>
<dbReference type="AlphaFoldDB" id="A0A7H0ICH8"/>
<dbReference type="Proteomes" id="UP000516052">
    <property type="component" value="Chromosome"/>
</dbReference>
<evidence type="ECO:0000313" key="2">
    <source>
        <dbReference type="EMBL" id="QNP70494.1"/>
    </source>
</evidence>
<keyword evidence="3" id="KW-1185">Reference proteome</keyword>
<evidence type="ECO:0000256" key="1">
    <source>
        <dbReference type="SAM" id="MobiDB-lite"/>
    </source>
</evidence>
<protein>
    <submittedName>
        <fullName evidence="2">Uncharacterized protein</fullName>
    </submittedName>
</protein>
<proteinExistence type="predicted"/>